<dbReference type="SUPFAM" id="SSF52402">
    <property type="entry name" value="Adenine nucleotide alpha hydrolases-like"/>
    <property type="match status" value="1"/>
</dbReference>
<dbReference type="OrthoDB" id="5419113at2"/>
<proteinExistence type="inferred from homology"/>
<dbReference type="STRING" id="35752.SAMN05421541_101600"/>
<keyword evidence="4" id="KW-1185">Reference proteome</keyword>
<dbReference type="InterPro" id="IPR006015">
    <property type="entry name" value="Universal_stress_UspA"/>
</dbReference>
<dbReference type="AlphaFoldDB" id="A0A1I2AAS4"/>
<dbReference type="EMBL" id="FONV01000001">
    <property type="protein sequence ID" value="SFE40837.1"/>
    <property type="molecule type" value="Genomic_DNA"/>
</dbReference>
<dbReference type="Gene3D" id="3.40.50.620">
    <property type="entry name" value="HUPs"/>
    <property type="match status" value="1"/>
</dbReference>
<evidence type="ECO:0000313" key="3">
    <source>
        <dbReference type="EMBL" id="SFE40837.1"/>
    </source>
</evidence>
<dbReference type="InterPro" id="IPR006016">
    <property type="entry name" value="UspA"/>
</dbReference>
<dbReference type="Pfam" id="PF00582">
    <property type="entry name" value="Usp"/>
    <property type="match status" value="1"/>
</dbReference>
<accession>A0A1I2AAS4</accession>
<sequence length="132" mass="13609">MTVLVGYLPTPEGDAAFAAALDEAVRRSESLLLINSPRGGAPISADVAAPDDLAHLSAKAVEAGVPLEIRQISHSGEFSDTLLAAADEAGASVIVIGLRRRSPVGKLFLGSTAQQILLNAGRPVLAVKPPHR</sequence>
<gene>
    <name evidence="3" type="ORF">SAMN05421541_101600</name>
</gene>
<evidence type="ECO:0000259" key="2">
    <source>
        <dbReference type="Pfam" id="PF00582"/>
    </source>
</evidence>
<dbReference type="InterPro" id="IPR014729">
    <property type="entry name" value="Rossmann-like_a/b/a_fold"/>
</dbReference>
<dbReference type="CDD" id="cd00293">
    <property type="entry name" value="USP-like"/>
    <property type="match status" value="1"/>
</dbReference>
<reference evidence="3 4" key="1">
    <citation type="submission" date="2016-10" db="EMBL/GenBank/DDBJ databases">
        <authorList>
            <person name="de Groot N.N."/>
        </authorList>
    </citation>
    <scope>NUCLEOTIDE SEQUENCE [LARGE SCALE GENOMIC DNA]</scope>
    <source>
        <strain evidence="3 4">DSM 43019</strain>
    </source>
</reference>
<organism evidence="3 4">
    <name type="scientific">Actinoplanes philippinensis</name>
    <dbReference type="NCBI Taxonomy" id="35752"/>
    <lineage>
        <taxon>Bacteria</taxon>
        <taxon>Bacillati</taxon>
        <taxon>Actinomycetota</taxon>
        <taxon>Actinomycetes</taxon>
        <taxon>Micromonosporales</taxon>
        <taxon>Micromonosporaceae</taxon>
        <taxon>Actinoplanes</taxon>
    </lineage>
</organism>
<dbReference type="RefSeq" id="WP_093609602.1">
    <property type="nucleotide sequence ID" value="NZ_BOMT01000010.1"/>
</dbReference>
<protein>
    <submittedName>
        <fullName evidence="3">Nucleotide-binding universal stress protein, UspA family</fullName>
    </submittedName>
</protein>
<dbReference type="PRINTS" id="PR01438">
    <property type="entry name" value="UNVRSLSTRESS"/>
</dbReference>
<comment type="similarity">
    <text evidence="1">Belongs to the universal stress protein A family.</text>
</comment>
<name>A0A1I2AAS4_9ACTN</name>
<evidence type="ECO:0000313" key="4">
    <source>
        <dbReference type="Proteomes" id="UP000199645"/>
    </source>
</evidence>
<dbReference type="Proteomes" id="UP000199645">
    <property type="component" value="Unassembled WGS sequence"/>
</dbReference>
<evidence type="ECO:0000256" key="1">
    <source>
        <dbReference type="ARBA" id="ARBA00008791"/>
    </source>
</evidence>
<feature type="domain" description="UspA" evidence="2">
    <location>
        <begin position="2"/>
        <end position="128"/>
    </location>
</feature>